<dbReference type="PANTHER" id="PTHR30290">
    <property type="entry name" value="PERIPLASMIC BINDING COMPONENT OF ABC TRANSPORTER"/>
    <property type="match status" value="1"/>
</dbReference>
<dbReference type="Gene3D" id="3.10.105.10">
    <property type="entry name" value="Dipeptide-binding Protein, Domain 3"/>
    <property type="match status" value="1"/>
</dbReference>
<name>A0A919B5Q2_9ACTN</name>
<dbReference type="Gene3D" id="3.90.76.10">
    <property type="entry name" value="Dipeptide-binding Protein, Domain 1"/>
    <property type="match status" value="1"/>
</dbReference>
<dbReference type="Gene3D" id="3.40.190.10">
    <property type="entry name" value="Periplasmic binding protein-like II"/>
    <property type="match status" value="1"/>
</dbReference>
<dbReference type="GO" id="GO:1904680">
    <property type="term" value="F:peptide transmembrane transporter activity"/>
    <property type="evidence" value="ECO:0007669"/>
    <property type="project" value="TreeGrafter"/>
</dbReference>
<evidence type="ECO:0000256" key="1">
    <source>
        <dbReference type="SAM" id="SignalP"/>
    </source>
</evidence>
<dbReference type="CDD" id="cd00995">
    <property type="entry name" value="PBP2_NikA_DppA_OppA_like"/>
    <property type="match status" value="1"/>
</dbReference>
<dbReference type="GO" id="GO:0015833">
    <property type="term" value="P:peptide transport"/>
    <property type="evidence" value="ECO:0007669"/>
    <property type="project" value="TreeGrafter"/>
</dbReference>
<dbReference type="PIRSF" id="PIRSF002741">
    <property type="entry name" value="MppA"/>
    <property type="match status" value="1"/>
</dbReference>
<feature type="chain" id="PRO_5038864936" evidence="1">
    <location>
        <begin position="23"/>
        <end position="541"/>
    </location>
</feature>
<keyword evidence="1" id="KW-0732">Signal</keyword>
<dbReference type="GO" id="GO:0043190">
    <property type="term" value="C:ATP-binding cassette (ABC) transporter complex"/>
    <property type="evidence" value="ECO:0007669"/>
    <property type="project" value="InterPro"/>
</dbReference>
<dbReference type="GO" id="GO:0042597">
    <property type="term" value="C:periplasmic space"/>
    <property type="evidence" value="ECO:0007669"/>
    <property type="project" value="UniProtKB-ARBA"/>
</dbReference>
<feature type="domain" description="Solute-binding protein family 5" evidence="2">
    <location>
        <begin position="85"/>
        <end position="460"/>
    </location>
</feature>
<dbReference type="AlphaFoldDB" id="A0A919B5Q2"/>
<gene>
    <name evidence="3" type="ORF">GCM10010218_47500</name>
</gene>
<protein>
    <submittedName>
        <fullName evidence="3">Peptide ABC transporter substrate-binding protein</fullName>
    </submittedName>
</protein>
<dbReference type="EMBL" id="BNBD01000011">
    <property type="protein sequence ID" value="GHF60550.1"/>
    <property type="molecule type" value="Genomic_DNA"/>
</dbReference>
<accession>A0A919B5Q2</accession>
<reference evidence="3" key="1">
    <citation type="journal article" date="2014" name="Int. J. Syst. Evol. Microbiol.">
        <title>Complete genome sequence of Corynebacterium casei LMG S-19264T (=DSM 44701T), isolated from a smear-ripened cheese.</title>
        <authorList>
            <consortium name="US DOE Joint Genome Institute (JGI-PGF)"/>
            <person name="Walter F."/>
            <person name="Albersmeier A."/>
            <person name="Kalinowski J."/>
            <person name="Ruckert C."/>
        </authorList>
    </citation>
    <scope>NUCLEOTIDE SEQUENCE</scope>
    <source>
        <strain evidence="3">JCM 4059</strain>
    </source>
</reference>
<organism evidence="3 4">
    <name type="scientific">Streptomyces mashuensis</name>
    <dbReference type="NCBI Taxonomy" id="33904"/>
    <lineage>
        <taxon>Bacteria</taxon>
        <taxon>Bacillati</taxon>
        <taxon>Actinomycetota</taxon>
        <taxon>Actinomycetes</taxon>
        <taxon>Kitasatosporales</taxon>
        <taxon>Streptomycetaceae</taxon>
        <taxon>Streptomyces</taxon>
    </lineage>
</organism>
<evidence type="ECO:0000313" key="4">
    <source>
        <dbReference type="Proteomes" id="UP000638313"/>
    </source>
</evidence>
<dbReference type="InterPro" id="IPR030678">
    <property type="entry name" value="Peptide/Ni-bd"/>
</dbReference>
<dbReference type="InterPro" id="IPR000914">
    <property type="entry name" value="SBP_5_dom"/>
</dbReference>
<comment type="caution">
    <text evidence="3">The sequence shown here is derived from an EMBL/GenBank/DDBJ whole genome shotgun (WGS) entry which is preliminary data.</text>
</comment>
<dbReference type="Pfam" id="PF00496">
    <property type="entry name" value="SBP_bac_5"/>
    <property type="match status" value="1"/>
</dbReference>
<dbReference type="Proteomes" id="UP000638313">
    <property type="component" value="Unassembled WGS sequence"/>
</dbReference>
<proteinExistence type="predicted"/>
<evidence type="ECO:0000313" key="3">
    <source>
        <dbReference type="EMBL" id="GHF60550.1"/>
    </source>
</evidence>
<feature type="signal peptide" evidence="1">
    <location>
        <begin position="1"/>
        <end position="22"/>
    </location>
</feature>
<sequence length="541" mass="60233">MRGAKSAVWLAGAIAVALTATACGGSGSGSDDNAAVDPNGTYTYYNTEPQNPLIPANTNETGGGYIIKNLFRGLVDFDEKGKLRNMAAESVESTDNVHFTVKLKQGWTFHNGEPMTASSFVDAWNWGANVKNAQLNSSWFADIKGYDEVHPEKGDPKADTMSGLKVVNDNEFTIELAHPVSVFKERLFYDAFFPLPKAFYKDPKGFGEHPIGNGPYQQDGDWQHKVEFKTKRFDNYKGEDKPKNGGVVFKFYNKDDAAYNDLVSDKLDIMFQVPTAVMSQYKNDLGERAVDQMYGGNTNIAFPLYQEEWAKPEKAKVRQGLSMAIDRETIAKTALKGSKDAADGWTPKVVEGYQPNSCGEFCKFNPTKAKELIKEGGGVPGNKLTVTYNADGGHKEWVDAICNDIRQNTGVECVGDPKPTFQQVRADITDKKMTSAFRMAWVQDFPNISNFISEQYRTGAGANDMSFSNKDLDDLMKKADEAKSIEDSNKLYHEVETKLAEQMPSIPLFFDHTKAGYSKKVKNVKFDTFRQAIWTEVEVKK</sequence>
<evidence type="ECO:0000259" key="2">
    <source>
        <dbReference type="Pfam" id="PF00496"/>
    </source>
</evidence>
<keyword evidence="4" id="KW-1185">Reference proteome</keyword>
<dbReference type="PANTHER" id="PTHR30290:SF83">
    <property type="entry name" value="ABC TRANSPORTER SUBSTRATE-BINDING PROTEIN"/>
    <property type="match status" value="1"/>
</dbReference>
<reference evidence="3" key="2">
    <citation type="submission" date="2020-09" db="EMBL/GenBank/DDBJ databases">
        <authorList>
            <person name="Sun Q."/>
            <person name="Ohkuma M."/>
        </authorList>
    </citation>
    <scope>NUCLEOTIDE SEQUENCE</scope>
    <source>
        <strain evidence="3">JCM 4059</strain>
    </source>
</reference>
<dbReference type="SUPFAM" id="SSF53850">
    <property type="entry name" value="Periplasmic binding protein-like II"/>
    <property type="match status" value="1"/>
</dbReference>
<dbReference type="RefSeq" id="WP_190131722.1">
    <property type="nucleotide sequence ID" value="NZ_BNBD01000011.1"/>
</dbReference>
<dbReference type="PROSITE" id="PS51257">
    <property type="entry name" value="PROKAR_LIPOPROTEIN"/>
    <property type="match status" value="1"/>
</dbReference>
<dbReference type="InterPro" id="IPR039424">
    <property type="entry name" value="SBP_5"/>
</dbReference>